<dbReference type="InterPro" id="IPR050695">
    <property type="entry name" value="N-acetylmuramoyl_amidase_3"/>
</dbReference>
<gene>
    <name evidence="6" type="ORF">ACFOZY_09160</name>
</gene>
<accession>A0ABV8X620</accession>
<dbReference type="Proteomes" id="UP001595817">
    <property type="component" value="Unassembled WGS sequence"/>
</dbReference>
<keyword evidence="3" id="KW-0732">Signal</keyword>
<evidence type="ECO:0000259" key="5">
    <source>
        <dbReference type="PROSITE" id="PS51781"/>
    </source>
</evidence>
<dbReference type="EC" id="3.5.1.28" evidence="6"/>
<dbReference type="Gene3D" id="2.30.30.40">
    <property type="entry name" value="SH3 Domains"/>
    <property type="match status" value="1"/>
</dbReference>
<dbReference type="Gene3D" id="3.40.630.40">
    <property type="entry name" value="Zn-dependent exopeptidases"/>
    <property type="match status" value="1"/>
</dbReference>
<dbReference type="PROSITE" id="PS51272">
    <property type="entry name" value="SLH"/>
    <property type="match status" value="2"/>
</dbReference>
<feature type="domain" description="SLH" evidence="4">
    <location>
        <begin position="26"/>
        <end position="85"/>
    </location>
</feature>
<comment type="caution">
    <text evidence="6">The sequence shown here is derived from an EMBL/GenBank/DDBJ whole genome shotgun (WGS) entry which is preliminary data.</text>
</comment>
<proteinExistence type="predicted"/>
<dbReference type="SMART" id="SM00646">
    <property type="entry name" value="Ami_3"/>
    <property type="match status" value="1"/>
</dbReference>
<reference evidence="7" key="1">
    <citation type="journal article" date="2019" name="Int. J. Syst. Evol. Microbiol.">
        <title>The Global Catalogue of Microorganisms (GCM) 10K type strain sequencing project: providing services to taxonomists for standard genome sequencing and annotation.</title>
        <authorList>
            <consortium name="The Broad Institute Genomics Platform"/>
            <consortium name="The Broad Institute Genome Sequencing Center for Infectious Disease"/>
            <person name="Wu L."/>
            <person name="Ma J."/>
        </authorList>
    </citation>
    <scope>NUCLEOTIDE SEQUENCE [LARGE SCALE GENOMIC DNA]</scope>
    <source>
        <strain evidence="7">CCUG 59778</strain>
    </source>
</reference>
<keyword evidence="7" id="KW-1185">Reference proteome</keyword>
<evidence type="ECO:0000313" key="7">
    <source>
        <dbReference type="Proteomes" id="UP001595817"/>
    </source>
</evidence>
<protein>
    <submittedName>
        <fullName evidence="6">N-acetylmuramoyl-L-alanine amidase</fullName>
        <ecNumber evidence="6">3.5.1.28</ecNumber>
    </submittedName>
</protein>
<evidence type="ECO:0000256" key="2">
    <source>
        <dbReference type="ARBA" id="ARBA00023316"/>
    </source>
</evidence>
<evidence type="ECO:0000256" key="3">
    <source>
        <dbReference type="SAM" id="SignalP"/>
    </source>
</evidence>
<dbReference type="PROSITE" id="PS51781">
    <property type="entry name" value="SH3B"/>
    <property type="match status" value="1"/>
</dbReference>
<dbReference type="Pfam" id="PF01520">
    <property type="entry name" value="Amidase_3"/>
    <property type="match status" value="1"/>
</dbReference>
<dbReference type="RefSeq" id="WP_378154582.1">
    <property type="nucleotide sequence ID" value="NZ_JBHSEC010000019.1"/>
</dbReference>
<feature type="signal peptide" evidence="3">
    <location>
        <begin position="1"/>
        <end position="26"/>
    </location>
</feature>
<dbReference type="EMBL" id="JBHSEC010000019">
    <property type="protein sequence ID" value="MFC4410579.1"/>
    <property type="molecule type" value="Genomic_DNA"/>
</dbReference>
<dbReference type="InterPro" id="IPR001119">
    <property type="entry name" value="SLH_dom"/>
</dbReference>
<dbReference type="PANTHER" id="PTHR30404:SF0">
    <property type="entry name" value="N-ACETYLMURAMOYL-L-ALANINE AMIDASE AMIC"/>
    <property type="match status" value="1"/>
</dbReference>
<dbReference type="Pfam" id="PF00395">
    <property type="entry name" value="SLH"/>
    <property type="match status" value="3"/>
</dbReference>
<dbReference type="GO" id="GO:0008745">
    <property type="term" value="F:N-acetylmuramoyl-L-alanine amidase activity"/>
    <property type="evidence" value="ECO:0007669"/>
    <property type="project" value="UniProtKB-EC"/>
</dbReference>
<feature type="chain" id="PRO_5045495697" evidence="3">
    <location>
        <begin position="27"/>
        <end position="488"/>
    </location>
</feature>
<name>A0ABV8X620_9LACT</name>
<evidence type="ECO:0000313" key="6">
    <source>
        <dbReference type="EMBL" id="MFC4410579.1"/>
    </source>
</evidence>
<feature type="domain" description="SH3b" evidence="5">
    <location>
        <begin position="199"/>
        <end position="261"/>
    </location>
</feature>
<dbReference type="InterPro" id="IPR003646">
    <property type="entry name" value="SH3-like_bac-type"/>
</dbReference>
<dbReference type="SMART" id="SM00287">
    <property type="entry name" value="SH3b"/>
    <property type="match status" value="1"/>
</dbReference>
<evidence type="ECO:0000259" key="4">
    <source>
        <dbReference type="PROSITE" id="PS51272"/>
    </source>
</evidence>
<dbReference type="Pfam" id="PF08239">
    <property type="entry name" value="SH3_3"/>
    <property type="match status" value="1"/>
</dbReference>
<dbReference type="SUPFAM" id="SSF53187">
    <property type="entry name" value="Zn-dependent exopeptidases"/>
    <property type="match status" value="1"/>
</dbReference>
<dbReference type="InterPro" id="IPR002508">
    <property type="entry name" value="MurNAc-LAA_cat"/>
</dbReference>
<dbReference type="PANTHER" id="PTHR30404">
    <property type="entry name" value="N-ACETYLMURAMOYL-L-ALANINE AMIDASE"/>
    <property type="match status" value="1"/>
</dbReference>
<keyword evidence="2" id="KW-0961">Cell wall biogenesis/degradation</keyword>
<dbReference type="CDD" id="cd02696">
    <property type="entry name" value="MurNAc-LAA"/>
    <property type="match status" value="1"/>
</dbReference>
<sequence length="488" mass="54255">MKKFWLFSLFAALFIGLGLPTSQAFASSNFSDIGDTYRAKDEIYYLVEGGIANGISTTAFSPSTEVTRGQAAAMLGRALGLNGEKRKTSFNDVSENYFASGYIEQLVKRGIISGYPNGYFLPNKTLSRGEMAILINRSFGTGTNSVAVATSTLMQKGIANGYEDGTFGEQDTIIRADFSVFLARSINAKFRTADTETFSQIMYVNVNDLNFRTGPNTNYPSMGKYNFGQVVEYAYSIGDWAYVRVNGEKGFVHTAYLQTTVPDPNNPPVITPPEPAPILPKKLEDMVIILDPGHGDHDPGATGFGLKEKDMVLDVGKRVKNYFVQSPLQVKMTRETDVFVELRDRVAFAKRNDGHLFVSIHANALNGSANGTETFYYTAARNPYDVESKALAKYLQARMLEAWNLKDRGVKYGNYYVIRENAMPAALVEMGFIDNKTDNAYIASPSRREQMAKAIYLGTLDYLYHYEKREDVLPLYKSVNASSSPKRH</sequence>
<keyword evidence="1 6" id="KW-0378">Hydrolase</keyword>
<feature type="domain" description="SLH" evidence="4">
    <location>
        <begin position="86"/>
        <end position="149"/>
    </location>
</feature>
<evidence type="ECO:0000256" key="1">
    <source>
        <dbReference type="ARBA" id="ARBA00022801"/>
    </source>
</evidence>
<organism evidence="6 7">
    <name type="scientific">Chungangia koreensis</name>
    <dbReference type="NCBI Taxonomy" id="752657"/>
    <lineage>
        <taxon>Bacteria</taxon>
        <taxon>Bacillati</taxon>
        <taxon>Bacillota</taxon>
        <taxon>Bacilli</taxon>
        <taxon>Lactobacillales</taxon>
        <taxon>Chungangia</taxon>
    </lineage>
</organism>